<dbReference type="SUPFAM" id="SSF57302">
    <property type="entry name" value="Snake toxin-like"/>
    <property type="match status" value="2"/>
</dbReference>
<feature type="signal peptide" evidence="1">
    <location>
        <begin position="1"/>
        <end position="21"/>
    </location>
</feature>
<evidence type="ECO:0000256" key="1">
    <source>
        <dbReference type="SAM" id="SignalP"/>
    </source>
</evidence>
<feature type="chain" id="PRO_5042535596" evidence="1">
    <location>
        <begin position="22"/>
        <end position="200"/>
    </location>
</feature>
<gene>
    <name evidence="3" type="primary">LOC116957321</name>
</gene>
<reference evidence="3" key="1">
    <citation type="submission" date="2025-08" db="UniProtKB">
        <authorList>
            <consortium name="RefSeq"/>
        </authorList>
    </citation>
    <scope>IDENTIFICATION</scope>
    <source>
        <tissue evidence="3">Sperm</tissue>
    </source>
</reference>
<dbReference type="RefSeq" id="XP_032835291.1">
    <property type="nucleotide sequence ID" value="XM_032979400.1"/>
</dbReference>
<sequence>MDITLIHVLVAVIWLAMSVEGLLYCYTGSLDLGIPEISTYCAAGQDSCVTMQLTQNGIPYQARTCATQAQCHAFDFKDQMKEYILGQLPTFVGTVDSTSCCQTVLCNNAPAVYCKSGSADLGIPEKSSKCAMGRDSCVTMQLTQNGIRYLARACTTKAQCDAPDFKDQMKQYILGKLSTFVGTVDSTSCCQGLLCNYGNK</sequence>
<accession>A0AAJ7UHF9</accession>
<evidence type="ECO:0000313" key="3">
    <source>
        <dbReference type="RefSeq" id="XP_032835291.1"/>
    </source>
</evidence>
<organism evidence="2 3">
    <name type="scientific">Petromyzon marinus</name>
    <name type="common">Sea lamprey</name>
    <dbReference type="NCBI Taxonomy" id="7757"/>
    <lineage>
        <taxon>Eukaryota</taxon>
        <taxon>Metazoa</taxon>
        <taxon>Chordata</taxon>
        <taxon>Craniata</taxon>
        <taxon>Vertebrata</taxon>
        <taxon>Cyclostomata</taxon>
        <taxon>Hyperoartia</taxon>
        <taxon>Petromyzontiformes</taxon>
        <taxon>Petromyzontidae</taxon>
        <taxon>Petromyzon</taxon>
    </lineage>
</organism>
<dbReference type="Gene3D" id="2.10.60.10">
    <property type="entry name" value="CD59"/>
    <property type="match status" value="1"/>
</dbReference>
<dbReference type="AlphaFoldDB" id="A0AAJ7UHF9"/>
<evidence type="ECO:0000313" key="2">
    <source>
        <dbReference type="Proteomes" id="UP001318040"/>
    </source>
</evidence>
<keyword evidence="2" id="KW-1185">Reference proteome</keyword>
<name>A0AAJ7UHF9_PETMA</name>
<protein>
    <submittedName>
        <fullName evidence="3">Uncharacterized protein LOC116957321</fullName>
    </submittedName>
</protein>
<proteinExistence type="predicted"/>
<dbReference type="InterPro" id="IPR045860">
    <property type="entry name" value="Snake_toxin-like_sf"/>
</dbReference>
<keyword evidence="1" id="KW-0732">Signal</keyword>
<dbReference type="Proteomes" id="UP001318040">
    <property type="component" value="Chromosome 72"/>
</dbReference>
<dbReference type="KEGG" id="pmrn:116957321"/>